<dbReference type="RefSeq" id="WP_005488423.1">
    <property type="nucleotide sequence ID" value="NZ_CAUI01000015.1"/>
</dbReference>
<proteinExistence type="predicted"/>
<keyword evidence="2" id="KW-1185">Reference proteome</keyword>
<dbReference type="AlphaFoldDB" id="M5E0B4"/>
<reference evidence="2" key="1">
    <citation type="journal article" date="2013" name="Genome Announc.">
        <title>Genome Sequence of Halanaerobium saccharolyticum subsp. saccharolyticum Strain DSM 6643T, a Halophilic Hydrogen-Producing Bacterium.</title>
        <authorList>
            <person name="Kivisto A."/>
            <person name="Larjo A."/>
            <person name="Ciranna A."/>
            <person name="Santala V."/>
            <person name="Roos C."/>
            <person name="Karp M."/>
        </authorList>
    </citation>
    <scope>NUCLEOTIDE SEQUENCE [LARGE SCALE GENOMIC DNA]</scope>
    <source>
        <strain evidence="2">DSM 6643</strain>
    </source>
</reference>
<accession>M5E0B4</accession>
<dbReference type="Proteomes" id="UP000012063">
    <property type="component" value="Unassembled WGS sequence"/>
</dbReference>
<protein>
    <submittedName>
        <fullName evidence="1">Uncharacterized protein</fullName>
    </submittedName>
</protein>
<gene>
    <name evidence="1" type="ORF">HSACCH_01053</name>
</gene>
<comment type="caution">
    <text evidence="1">The sequence shown here is derived from an EMBL/GenBank/DDBJ whole genome shotgun (WGS) entry which is preliminary data.</text>
</comment>
<organism evidence="1 2">
    <name type="scientific">Halanaerobium saccharolyticum subsp. saccharolyticum DSM 6643</name>
    <dbReference type="NCBI Taxonomy" id="1293054"/>
    <lineage>
        <taxon>Bacteria</taxon>
        <taxon>Bacillati</taxon>
        <taxon>Bacillota</taxon>
        <taxon>Clostridia</taxon>
        <taxon>Halanaerobiales</taxon>
        <taxon>Halanaerobiaceae</taxon>
        <taxon>Halanaerobium</taxon>
    </lineage>
</organism>
<name>M5E0B4_9FIRM</name>
<evidence type="ECO:0000313" key="1">
    <source>
        <dbReference type="EMBL" id="CCU79047.1"/>
    </source>
</evidence>
<dbReference type="EMBL" id="CAUI01000015">
    <property type="protein sequence ID" value="CCU79047.1"/>
    <property type="molecule type" value="Genomic_DNA"/>
</dbReference>
<sequence>MNKKEMFLKAKNGYLSLLGFDNIINKAPKNVDVPNTDFIVSNDEKSMIIGFKNKDPQFLFNYLKKNPKKLNEFYIGSDFFLAKSDNLNVDLIIKASNLNIFYILLEILDETKESITYKGAPFYLYAESPSVWCIIMHYINNKNDLINEEYRNIKSYMGEKQFTNKVKSFIKNKQKLIVFVEGETDEKYINKALKLLKPDLLKYIEIKWVGKLKSNGRTFNTGKRGLDSLKNVLSANPELINNKIILLYDSDTNKPKENFKNLYVRKVPFIENRKITKGIENLFENHLISEEFYSEKEYLSEYGERKRIEQLDKMKLCDYLCNQTEKEIFKDFESIIKIFERILSKYKFDVT</sequence>
<dbReference type="eggNOG" id="COG3950">
    <property type="taxonomic scope" value="Bacteria"/>
</dbReference>
<dbReference type="OrthoDB" id="9801813at2"/>
<evidence type="ECO:0000313" key="2">
    <source>
        <dbReference type="Proteomes" id="UP000012063"/>
    </source>
</evidence>
<dbReference type="InParanoid" id="M5E0B4"/>